<dbReference type="InterPro" id="IPR029033">
    <property type="entry name" value="His_PPase_superfam"/>
</dbReference>
<dbReference type="SUPFAM" id="SSF53254">
    <property type="entry name" value="Phosphoglycerate mutase-like"/>
    <property type="match status" value="1"/>
</dbReference>
<sequence>MSEVVRLTLVSHAMTDATAAGRFPTDEPLNALGHRQADAAVELGVIDTAYCGPEKRTRQTAELLGVAATVEPRLADLDFGSWRGGVLGGVPPADLALWLTDPGRAPHGGESVIDVVDRVRRWLDSLAPVRGRLVAVTHPAVIRAAILVALDAPPKSFWRIDIAPLSRTVMHFRGQAWTLRSSSGG</sequence>
<protein>
    <submittedName>
        <fullName evidence="1">Histidine phosphatase</fullName>
    </submittedName>
</protein>
<organism evidence="1 2">
    <name type="scientific">Mycolicibacterium setense</name>
    <dbReference type="NCBI Taxonomy" id="431269"/>
    <lineage>
        <taxon>Bacteria</taxon>
        <taxon>Bacillati</taxon>
        <taxon>Actinomycetota</taxon>
        <taxon>Actinomycetes</taxon>
        <taxon>Mycobacteriales</taxon>
        <taxon>Mycobacteriaceae</taxon>
        <taxon>Mycolicibacterium</taxon>
    </lineage>
</organism>
<dbReference type="CDD" id="cd07067">
    <property type="entry name" value="HP_PGM_like"/>
    <property type="match status" value="1"/>
</dbReference>
<dbReference type="EMBL" id="JTLZ01000012">
    <property type="protein sequence ID" value="KHO19777.1"/>
    <property type="molecule type" value="Genomic_DNA"/>
</dbReference>
<dbReference type="SMART" id="SM00855">
    <property type="entry name" value="PGAM"/>
    <property type="match status" value="1"/>
</dbReference>
<gene>
    <name evidence="1" type="ORF">QQ44_24280</name>
</gene>
<dbReference type="InterPro" id="IPR050275">
    <property type="entry name" value="PGM_Phosphatase"/>
</dbReference>
<keyword evidence="2" id="KW-1185">Reference proteome</keyword>
<evidence type="ECO:0000313" key="2">
    <source>
        <dbReference type="Proteomes" id="UP000031004"/>
    </source>
</evidence>
<dbReference type="Gene3D" id="3.40.50.1240">
    <property type="entry name" value="Phosphoglycerate mutase-like"/>
    <property type="match status" value="1"/>
</dbReference>
<dbReference type="PANTHER" id="PTHR48100">
    <property type="entry name" value="BROAD-SPECIFICITY PHOSPHATASE YOR283W-RELATED"/>
    <property type="match status" value="1"/>
</dbReference>
<accession>A0ABR4YM11</accession>
<comment type="caution">
    <text evidence="1">The sequence shown here is derived from an EMBL/GenBank/DDBJ whole genome shotgun (WGS) entry which is preliminary data.</text>
</comment>
<proteinExistence type="predicted"/>
<dbReference type="Pfam" id="PF00300">
    <property type="entry name" value="His_Phos_1"/>
    <property type="match status" value="1"/>
</dbReference>
<reference evidence="1 2" key="1">
    <citation type="submission" date="2014-11" db="EMBL/GenBank/DDBJ databases">
        <title>Mycobacterium setense Manresensis Genome.</title>
        <authorList>
            <person name="Rech G."/>
            <person name="Sumoy L."/>
        </authorList>
    </citation>
    <scope>NUCLEOTIDE SEQUENCE [LARGE SCALE GENOMIC DNA]</scope>
    <source>
        <strain evidence="1 2">Manresensis</strain>
    </source>
</reference>
<dbReference type="InterPro" id="IPR013078">
    <property type="entry name" value="His_Pase_superF_clade-1"/>
</dbReference>
<evidence type="ECO:0000313" key="1">
    <source>
        <dbReference type="EMBL" id="KHO19777.1"/>
    </source>
</evidence>
<name>A0ABR4YM11_9MYCO</name>
<dbReference type="RefSeq" id="WP_039325672.1">
    <property type="nucleotide sequence ID" value="NZ_JACKSA010000273.1"/>
</dbReference>
<dbReference type="Proteomes" id="UP000031004">
    <property type="component" value="Unassembled WGS sequence"/>
</dbReference>